<evidence type="ECO:0000313" key="1">
    <source>
        <dbReference type="EMBL" id="KKK95867.1"/>
    </source>
</evidence>
<feature type="non-terminal residue" evidence="1">
    <location>
        <position position="1"/>
    </location>
</feature>
<proteinExistence type="predicted"/>
<name>A0A0F8ZPT2_9ZZZZ</name>
<organism evidence="1">
    <name type="scientific">marine sediment metagenome</name>
    <dbReference type="NCBI Taxonomy" id="412755"/>
    <lineage>
        <taxon>unclassified sequences</taxon>
        <taxon>metagenomes</taxon>
        <taxon>ecological metagenomes</taxon>
    </lineage>
</organism>
<sequence>WKLWDKKRSYATQGGGMSLWKFEDYFTNNEIVIKGRWTDEQIDNMMVDNTLLYQRDVLKTDVMRYFPLKIWQQFDIDEPDHFDLCEVIMEHYLLKGRGMNVYHDYKELRDSG</sequence>
<dbReference type="EMBL" id="LAZR01046720">
    <property type="protein sequence ID" value="KKK95867.1"/>
    <property type="molecule type" value="Genomic_DNA"/>
</dbReference>
<reference evidence="1" key="1">
    <citation type="journal article" date="2015" name="Nature">
        <title>Complex archaea that bridge the gap between prokaryotes and eukaryotes.</title>
        <authorList>
            <person name="Spang A."/>
            <person name="Saw J.H."/>
            <person name="Jorgensen S.L."/>
            <person name="Zaremba-Niedzwiedzka K."/>
            <person name="Martijn J."/>
            <person name="Lind A.E."/>
            <person name="van Eijk R."/>
            <person name="Schleper C."/>
            <person name="Guy L."/>
            <person name="Ettema T.J."/>
        </authorList>
    </citation>
    <scope>NUCLEOTIDE SEQUENCE</scope>
</reference>
<accession>A0A0F8ZPT2</accession>
<gene>
    <name evidence="1" type="ORF">LCGC14_2668480</name>
</gene>
<protein>
    <submittedName>
        <fullName evidence="1">Uncharacterized protein</fullName>
    </submittedName>
</protein>
<comment type="caution">
    <text evidence="1">The sequence shown here is derived from an EMBL/GenBank/DDBJ whole genome shotgun (WGS) entry which is preliminary data.</text>
</comment>
<dbReference type="AlphaFoldDB" id="A0A0F8ZPT2"/>